<organism evidence="5 6">
    <name type="scientific">Haloferula helveola</name>
    <dbReference type="NCBI Taxonomy" id="490095"/>
    <lineage>
        <taxon>Bacteria</taxon>
        <taxon>Pseudomonadati</taxon>
        <taxon>Verrucomicrobiota</taxon>
        <taxon>Verrucomicrobiia</taxon>
        <taxon>Verrucomicrobiales</taxon>
        <taxon>Verrucomicrobiaceae</taxon>
        <taxon>Haloferula</taxon>
    </lineage>
</organism>
<sequence>MLAFLLENHPLILAECAVAERLRRMPGVELHPTLFNTPLIYGPQAARDAMVAIYREYIETARHAELPLLMTAPTWRLDSTRVSDAGVPETINTDAVGFLSGIRDQLTDDRSNVVVGALIGPKNDCYRPDLAPSADEAMDFHSAQIHELANTPADFLLAQTLPAVGEAIGVARVMAETEKPYLISFCTGTDGHVLDGTPLPDAMARLDDELSRQPAGYFVNCTHPQFLLDAYEAGSLERLVGIQANGSSRDVTALDGAAATEADPVETWAAAMAELHRRHGVSVLGGCCGTTLPHLQALARFPA</sequence>
<evidence type="ECO:0000313" key="6">
    <source>
        <dbReference type="Proteomes" id="UP001374893"/>
    </source>
</evidence>
<dbReference type="Pfam" id="PF02574">
    <property type="entry name" value="S-methyl_trans"/>
    <property type="match status" value="1"/>
</dbReference>
<evidence type="ECO:0000256" key="3">
    <source>
        <dbReference type="PROSITE-ProRule" id="PRU00333"/>
    </source>
</evidence>
<keyword evidence="3" id="KW-0862">Zinc</keyword>
<dbReference type="InterPro" id="IPR036589">
    <property type="entry name" value="HCY_dom_sf"/>
</dbReference>
<keyword evidence="3" id="KW-0479">Metal-binding</keyword>
<reference evidence="5 6" key="1">
    <citation type="submission" date="2021-06" db="EMBL/GenBank/DDBJ databases">
        <title>Complete genome of Haloferula helveola possessing various polysaccharide degrading enzymes.</title>
        <authorList>
            <person name="Takami H."/>
            <person name="Huang C."/>
            <person name="Hamasaki K."/>
        </authorList>
    </citation>
    <scope>NUCLEOTIDE SEQUENCE [LARGE SCALE GENOMIC DNA]</scope>
    <source>
        <strain evidence="5 6">CN-1</strain>
    </source>
</reference>
<dbReference type="GO" id="GO:0032259">
    <property type="term" value="P:methylation"/>
    <property type="evidence" value="ECO:0007669"/>
    <property type="project" value="UniProtKB-KW"/>
</dbReference>
<dbReference type="PROSITE" id="PS50970">
    <property type="entry name" value="HCY"/>
    <property type="match status" value="1"/>
</dbReference>
<gene>
    <name evidence="5" type="ORF">HAHE_16970</name>
</gene>
<dbReference type="GO" id="GO:0008168">
    <property type="term" value="F:methyltransferase activity"/>
    <property type="evidence" value="ECO:0007669"/>
    <property type="project" value="UniProtKB-KW"/>
</dbReference>
<feature type="binding site" evidence="3">
    <location>
        <position position="221"/>
    </location>
    <ligand>
        <name>Zn(2+)</name>
        <dbReference type="ChEBI" id="CHEBI:29105"/>
    </ligand>
</feature>
<dbReference type="PANTHER" id="PTHR11103:SF18">
    <property type="entry name" value="SLR1189 PROTEIN"/>
    <property type="match status" value="1"/>
</dbReference>
<keyword evidence="6" id="KW-1185">Reference proteome</keyword>
<evidence type="ECO:0000256" key="1">
    <source>
        <dbReference type="ARBA" id="ARBA00022603"/>
    </source>
</evidence>
<keyword evidence="1 3" id="KW-0489">Methyltransferase</keyword>
<dbReference type="EMBL" id="AP024702">
    <property type="protein sequence ID" value="BCX47789.1"/>
    <property type="molecule type" value="Genomic_DNA"/>
</dbReference>
<evidence type="ECO:0000256" key="2">
    <source>
        <dbReference type="ARBA" id="ARBA00022679"/>
    </source>
</evidence>
<dbReference type="PANTHER" id="PTHR11103">
    <property type="entry name" value="SLR1189 PROTEIN"/>
    <property type="match status" value="1"/>
</dbReference>
<feature type="binding site" evidence="3">
    <location>
        <position position="288"/>
    </location>
    <ligand>
        <name>Zn(2+)</name>
        <dbReference type="ChEBI" id="CHEBI:29105"/>
    </ligand>
</feature>
<dbReference type="Proteomes" id="UP001374893">
    <property type="component" value="Chromosome"/>
</dbReference>
<name>A0ABN6H5F3_9BACT</name>
<protein>
    <submittedName>
        <fullName evidence="5">Homocysteine methyltransferase</fullName>
    </submittedName>
</protein>
<dbReference type="InterPro" id="IPR003726">
    <property type="entry name" value="HCY_dom"/>
</dbReference>
<dbReference type="RefSeq" id="WP_338690180.1">
    <property type="nucleotide sequence ID" value="NZ_AP024702.1"/>
</dbReference>
<proteinExistence type="predicted"/>
<dbReference type="Gene3D" id="3.20.20.330">
    <property type="entry name" value="Homocysteine-binding-like domain"/>
    <property type="match status" value="1"/>
</dbReference>
<evidence type="ECO:0000259" key="4">
    <source>
        <dbReference type="PROSITE" id="PS50970"/>
    </source>
</evidence>
<keyword evidence="2 3" id="KW-0808">Transferase</keyword>
<feature type="binding site" evidence="3">
    <location>
        <position position="287"/>
    </location>
    <ligand>
        <name>Zn(2+)</name>
        <dbReference type="ChEBI" id="CHEBI:29105"/>
    </ligand>
</feature>
<evidence type="ECO:0000313" key="5">
    <source>
        <dbReference type="EMBL" id="BCX47789.1"/>
    </source>
</evidence>
<comment type="cofactor">
    <cofactor evidence="3">
        <name>Zn(2+)</name>
        <dbReference type="ChEBI" id="CHEBI:29105"/>
    </cofactor>
</comment>
<dbReference type="SUPFAM" id="SSF82282">
    <property type="entry name" value="Homocysteine S-methyltransferase"/>
    <property type="match status" value="1"/>
</dbReference>
<accession>A0ABN6H5F3</accession>
<feature type="domain" description="Hcy-binding" evidence="4">
    <location>
        <begin position="1"/>
        <end position="302"/>
    </location>
</feature>